<accession>A0A2S9PW46</accession>
<feature type="transmembrane region" description="Helical" evidence="1">
    <location>
        <begin position="43"/>
        <end position="63"/>
    </location>
</feature>
<gene>
    <name evidence="2" type="ORF">C6N75_13910</name>
</gene>
<keyword evidence="1" id="KW-1133">Transmembrane helix</keyword>
<protein>
    <recommendedName>
        <fullName evidence="4">Metallophosphoesterase</fullName>
    </recommendedName>
</protein>
<name>A0A2S9PW46_9ACTN</name>
<evidence type="ECO:0000313" key="3">
    <source>
        <dbReference type="Proteomes" id="UP000239322"/>
    </source>
</evidence>
<comment type="caution">
    <text evidence="2">The sequence shown here is derived from an EMBL/GenBank/DDBJ whole genome shotgun (WGS) entry which is preliminary data.</text>
</comment>
<evidence type="ECO:0000256" key="1">
    <source>
        <dbReference type="SAM" id="Phobius"/>
    </source>
</evidence>
<dbReference type="EMBL" id="PVLV01000189">
    <property type="protein sequence ID" value="PRH78642.1"/>
    <property type="molecule type" value="Genomic_DNA"/>
</dbReference>
<reference evidence="2 3" key="1">
    <citation type="submission" date="2018-03" db="EMBL/GenBank/DDBJ databases">
        <title>Novel Streptomyces sp. from soil.</title>
        <authorList>
            <person name="Tan G.Y.A."/>
            <person name="Lee Z.Y."/>
        </authorList>
    </citation>
    <scope>NUCLEOTIDE SEQUENCE [LARGE SCALE GENOMIC DNA]</scope>
    <source>
        <strain evidence="2 3">ST5x</strain>
    </source>
</reference>
<keyword evidence="1" id="KW-0812">Transmembrane</keyword>
<sequence>MLVVVLVLVVVLALLAGVHYYVWRRLVRDVTVRGGAARRTGTAAIVVLPLLSFAALSAGRAGTPFVLQQILAWPGFLWLALLLYVVLFLLVGELVRPLLLRALNRRATVQEPATETPA</sequence>
<feature type="non-terminal residue" evidence="2">
    <location>
        <position position="118"/>
    </location>
</feature>
<feature type="transmembrane region" description="Helical" evidence="1">
    <location>
        <begin position="75"/>
        <end position="95"/>
    </location>
</feature>
<keyword evidence="1" id="KW-0472">Membrane</keyword>
<dbReference type="Proteomes" id="UP000239322">
    <property type="component" value="Unassembled WGS sequence"/>
</dbReference>
<proteinExistence type="predicted"/>
<dbReference type="AlphaFoldDB" id="A0A2S9PW46"/>
<evidence type="ECO:0008006" key="4">
    <source>
        <dbReference type="Google" id="ProtNLM"/>
    </source>
</evidence>
<keyword evidence="3" id="KW-1185">Reference proteome</keyword>
<feature type="transmembrane region" description="Helical" evidence="1">
    <location>
        <begin position="6"/>
        <end position="23"/>
    </location>
</feature>
<evidence type="ECO:0000313" key="2">
    <source>
        <dbReference type="EMBL" id="PRH78642.1"/>
    </source>
</evidence>
<organism evidence="2 3">
    <name type="scientific">Streptomyces solincola</name>
    <dbReference type="NCBI Taxonomy" id="2100817"/>
    <lineage>
        <taxon>Bacteria</taxon>
        <taxon>Bacillati</taxon>
        <taxon>Actinomycetota</taxon>
        <taxon>Actinomycetes</taxon>
        <taxon>Kitasatosporales</taxon>
        <taxon>Streptomycetaceae</taxon>
        <taxon>Streptomyces</taxon>
    </lineage>
</organism>